<protein>
    <submittedName>
        <fullName evidence="1">Uncharacterized protein</fullName>
    </submittedName>
</protein>
<reference evidence="1 2" key="1">
    <citation type="submission" date="2019-05" db="EMBL/GenBank/DDBJ databases">
        <authorList>
            <person name="Farhan Ul Haque M."/>
        </authorList>
    </citation>
    <scope>NUCLEOTIDE SEQUENCE [LARGE SCALE GENOMIC DNA]</scope>
    <source>
        <strain evidence="1">2</strain>
    </source>
</reference>
<keyword evidence="2" id="KW-1185">Reference proteome</keyword>
<evidence type="ECO:0000313" key="1">
    <source>
        <dbReference type="EMBL" id="VTZ51712.1"/>
    </source>
</evidence>
<dbReference type="EMBL" id="CABFMQ020000109">
    <property type="protein sequence ID" value="VTZ51712.1"/>
    <property type="molecule type" value="Genomic_DNA"/>
</dbReference>
<evidence type="ECO:0000313" key="2">
    <source>
        <dbReference type="Proteomes" id="UP000485880"/>
    </source>
</evidence>
<accession>A0A8B6MA03</accession>
<sequence>MRVNPDLFDLALQRLRTEADLALFRCANQAAAADTDPELTLRTRVGPPNPVRLLFKMAERRSIWLRGANRNGAPALLRRDKCLN</sequence>
<name>A0A8B6MA03_METTU</name>
<proteinExistence type="predicted"/>
<dbReference type="AlphaFoldDB" id="A0A8B6MA03"/>
<comment type="caution">
    <text evidence="1">The sequence shown here is derived from an EMBL/GenBank/DDBJ whole genome shotgun (WGS) entry which is preliminary data.</text>
</comment>
<gene>
    <name evidence="1" type="ORF">MPC4_50020</name>
</gene>
<dbReference type="Proteomes" id="UP000485880">
    <property type="component" value="Unassembled WGS sequence"/>
</dbReference>
<organism evidence="1 2">
    <name type="scientific">Methylocella tundrae</name>
    <dbReference type="NCBI Taxonomy" id="227605"/>
    <lineage>
        <taxon>Bacteria</taxon>
        <taxon>Pseudomonadati</taxon>
        <taxon>Pseudomonadota</taxon>
        <taxon>Alphaproteobacteria</taxon>
        <taxon>Hyphomicrobiales</taxon>
        <taxon>Beijerinckiaceae</taxon>
        <taxon>Methylocella</taxon>
    </lineage>
</organism>